<dbReference type="InterPro" id="IPR050226">
    <property type="entry name" value="NagZ_Beta-hexosaminidase"/>
</dbReference>
<dbReference type="InterPro" id="IPR036962">
    <property type="entry name" value="Glyco_hydro_3_N_sf"/>
</dbReference>
<accession>A0ABP8L506</accession>
<proteinExistence type="inferred from homology"/>
<organism evidence="5 6">
    <name type="scientific">Georgenia halophila</name>
    <dbReference type="NCBI Taxonomy" id="620889"/>
    <lineage>
        <taxon>Bacteria</taxon>
        <taxon>Bacillati</taxon>
        <taxon>Actinomycetota</taxon>
        <taxon>Actinomycetes</taxon>
        <taxon>Micrococcales</taxon>
        <taxon>Bogoriellaceae</taxon>
        <taxon>Georgenia</taxon>
    </lineage>
</organism>
<dbReference type="PANTHER" id="PTHR30480:SF16">
    <property type="entry name" value="GLYCOSIDE HYDROLASE FAMILY 3 DOMAIN PROTEIN"/>
    <property type="match status" value="1"/>
</dbReference>
<dbReference type="GO" id="GO:0016787">
    <property type="term" value="F:hydrolase activity"/>
    <property type="evidence" value="ECO:0007669"/>
    <property type="project" value="UniProtKB-KW"/>
</dbReference>
<evidence type="ECO:0000256" key="1">
    <source>
        <dbReference type="ARBA" id="ARBA00005336"/>
    </source>
</evidence>
<dbReference type="Proteomes" id="UP001500622">
    <property type="component" value="Unassembled WGS sequence"/>
</dbReference>
<keyword evidence="3" id="KW-0326">Glycosidase</keyword>
<dbReference type="InterPro" id="IPR017853">
    <property type="entry name" value="GH"/>
</dbReference>
<dbReference type="RefSeq" id="WP_345215916.1">
    <property type="nucleotide sequence ID" value="NZ_BAABGN010000008.1"/>
</dbReference>
<dbReference type="Pfam" id="PF00933">
    <property type="entry name" value="Glyco_hydro_3"/>
    <property type="match status" value="1"/>
</dbReference>
<dbReference type="PANTHER" id="PTHR30480">
    <property type="entry name" value="BETA-HEXOSAMINIDASE-RELATED"/>
    <property type="match status" value="1"/>
</dbReference>
<keyword evidence="2 5" id="KW-0378">Hydrolase</keyword>
<feature type="domain" description="Glycoside hydrolase family 3 N-terminal" evidence="4">
    <location>
        <begin position="32"/>
        <end position="318"/>
    </location>
</feature>
<dbReference type="Gene3D" id="3.20.20.300">
    <property type="entry name" value="Glycoside hydrolase, family 3, N-terminal domain"/>
    <property type="match status" value="1"/>
</dbReference>
<dbReference type="SUPFAM" id="SSF51445">
    <property type="entry name" value="(Trans)glycosidases"/>
    <property type="match status" value="1"/>
</dbReference>
<keyword evidence="6" id="KW-1185">Reference proteome</keyword>
<protein>
    <submittedName>
        <fullName evidence="5">Glycoside hydrolase family 3 N-terminal domain-containing protein</fullName>
    </submittedName>
</protein>
<reference evidence="6" key="1">
    <citation type="journal article" date="2019" name="Int. J. Syst. Evol. Microbiol.">
        <title>The Global Catalogue of Microorganisms (GCM) 10K type strain sequencing project: providing services to taxonomists for standard genome sequencing and annotation.</title>
        <authorList>
            <consortium name="The Broad Institute Genomics Platform"/>
            <consortium name="The Broad Institute Genome Sequencing Center for Infectious Disease"/>
            <person name="Wu L."/>
            <person name="Ma J."/>
        </authorList>
    </citation>
    <scope>NUCLEOTIDE SEQUENCE [LARGE SCALE GENOMIC DNA]</scope>
    <source>
        <strain evidence="6">JCM 17810</strain>
    </source>
</reference>
<evidence type="ECO:0000313" key="6">
    <source>
        <dbReference type="Proteomes" id="UP001500622"/>
    </source>
</evidence>
<name>A0ABP8L506_9MICO</name>
<comment type="caution">
    <text evidence="5">The sequence shown here is derived from an EMBL/GenBank/DDBJ whole genome shotgun (WGS) entry which is preliminary data.</text>
</comment>
<comment type="similarity">
    <text evidence="1">Belongs to the glycosyl hydrolase 3 family.</text>
</comment>
<sequence length="513" mass="52032">MDLRSLVLGVLLPGFTGTTAPTWLLDAARDGLAGVVLFAPNTPDVATTRALTDSLHGAGPLLVAIDEESGDVSRLQLAAGSALPGAAALGAVDDVDLTRRTGAALGGLLTAAGIDLNLAPVLDVASEPRNPVIGVRSFGSGTSLVARHGAAFVTGLHDGGVAACGKHFPGHGATTADSHLVLPEIDVDTAVLRARDLPPFEAAAAAGLDAVMTAHVSVPALGPAPASLEPAVTALARSLVGGEERVVVTDALDMGAVASDGFGEACVRALEAGADLLCLGTTVDRDDEGPFRTAVAAISDAVRSGRLDPAALWRSVARTDGLRAGVRAHRHGAEQRIAYREGTARATADPQQGAVHAERTMADIGAEVARRAVRGHGRVRREGTPVLLDLRRRVNQAAGPTFPALAHALTRRRPGAHILLPAQPGAEPLADSLAAIDVATPVLVLTREPLADADERSDLEAVLAARPDAVVVHGGTAGGAPPARAVVLAHGIGPANAEAALDIVFGESDDRAP</sequence>
<gene>
    <name evidence="5" type="ORF">GCM10023169_17910</name>
</gene>
<evidence type="ECO:0000313" key="5">
    <source>
        <dbReference type="EMBL" id="GAA4422924.1"/>
    </source>
</evidence>
<dbReference type="EMBL" id="BAABGN010000008">
    <property type="protein sequence ID" value="GAA4422924.1"/>
    <property type="molecule type" value="Genomic_DNA"/>
</dbReference>
<evidence type="ECO:0000256" key="3">
    <source>
        <dbReference type="ARBA" id="ARBA00023295"/>
    </source>
</evidence>
<evidence type="ECO:0000259" key="4">
    <source>
        <dbReference type="Pfam" id="PF00933"/>
    </source>
</evidence>
<evidence type="ECO:0000256" key="2">
    <source>
        <dbReference type="ARBA" id="ARBA00022801"/>
    </source>
</evidence>
<dbReference type="InterPro" id="IPR001764">
    <property type="entry name" value="Glyco_hydro_3_N"/>
</dbReference>